<dbReference type="RefSeq" id="WP_097192539.1">
    <property type="nucleotide sequence ID" value="NZ_OBKZ01000044.1"/>
</dbReference>
<protein>
    <recommendedName>
        <fullName evidence="1">CHAD domain-containing protein</fullName>
    </recommendedName>
</protein>
<dbReference type="PANTHER" id="PTHR39339:SF1">
    <property type="entry name" value="CHAD DOMAIN-CONTAINING PROTEIN"/>
    <property type="match status" value="1"/>
</dbReference>
<name>A0AAX2HCE7_9PSED</name>
<dbReference type="PANTHER" id="PTHR39339">
    <property type="entry name" value="SLR1444 PROTEIN"/>
    <property type="match status" value="1"/>
</dbReference>
<sequence length="255" mass="29004">MSEWVDKIVANIVRLEVRLLACQARLQAETDPEALHDLRTTVRRLRSLLRPLRGLPGVVQLEMAASQVGALTTPLRDLEVLAAYLQQQGHAQLAGRRLAQLAGSYVAVAESAQLAQLLMILDVFPRFLRAAQREGLLRGLRPRIEKVLEKQWQTLQKALNDPGHDRHRVRLLIKRVRYAAEAYPELDRLPPRVLIRLKEAQKALGDWHDAWQWLLQAEQQPDLQPCVEGWRDTLARGEQDADRALIKLSAACFHS</sequence>
<comment type="caution">
    <text evidence="2">The sequence shown here is derived from an EMBL/GenBank/DDBJ whole genome shotgun (WGS) entry which is preliminary data.</text>
</comment>
<dbReference type="InterPro" id="IPR007899">
    <property type="entry name" value="CHAD_dom"/>
</dbReference>
<evidence type="ECO:0000313" key="2">
    <source>
        <dbReference type="EMBL" id="SOB54068.1"/>
    </source>
</evidence>
<feature type="domain" description="CHAD" evidence="1">
    <location>
        <begin position="1"/>
        <end position="255"/>
    </location>
</feature>
<dbReference type="Gene3D" id="1.40.20.10">
    <property type="entry name" value="CHAD domain"/>
    <property type="match status" value="1"/>
</dbReference>
<proteinExistence type="predicted"/>
<reference evidence="2 3" key="1">
    <citation type="submission" date="2017-08" db="EMBL/GenBank/DDBJ databases">
        <authorList>
            <person name="Chaillou S."/>
        </authorList>
    </citation>
    <scope>NUCLEOTIDE SEQUENCE [LARGE SCALE GENOMIC DNA]</scope>
    <source>
        <strain evidence="2 3">MFPA15A1205</strain>
    </source>
</reference>
<accession>A0AAX2HCE7</accession>
<gene>
    <name evidence="2" type="ORF">PLUA15_490010</name>
</gene>
<dbReference type="Proteomes" id="UP000219564">
    <property type="component" value="Unassembled WGS sequence"/>
</dbReference>
<dbReference type="AlphaFoldDB" id="A0AAX2HCE7"/>
<dbReference type="EMBL" id="OBKZ01000044">
    <property type="protein sequence ID" value="SOB54068.1"/>
    <property type="molecule type" value="Genomic_DNA"/>
</dbReference>
<evidence type="ECO:0000259" key="1">
    <source>
        <dbReference type="PROSITE" id="PS51708"/>
    </source>
</evidence>
<evidence type="ECO:0000313" key="3">
    <source>
        <dbReference type="Proteomes" id="UP000219564"/>
    </source>
</evidence>
<dbReference type="InterPro" id="IPR038186">
    <property type="entry name" value="CHAD_dom_sf"/>
</dbReference>
<organism evidence="2 3">
    <name type="scientific">Pseudomonas lundensis</name>
    <dbReference type="NCBI Taxonomy" id="86185"/>
    <lineage>
        <taxon>Bacteria</taxon>
        <taxon>Pseudomonadati</taxon>
        <taxon>Pseudomonadota</taxon>
        <taxon>Gammaproteobacteria</taxon>
        <taxon>Pseudomonadales</taxon>
        <taxon>Pseudomonadaceae</taxon>
        <taxon>Pseudomonas</taxon>
    </lineage>
</organism>
<dbReference type="Pfam" id="PF05235">
    <property type="entry name" value="CHAD"/>
    <property type="match status" value="1"/>
</dbReference>
<dbReference type="PROSITE" id="PS51708">
    <property type="entry name" value="CHAD"/>
    <property type="match status" value="1"/>
</dbReference>
<dbReference type="SMART" id="SM00880">
    <property type="entry name" value="CHAD"/>
    <property type="match status" value="1"/>
</dbReference>